<evidence type="ECO:0000259" key="6">
    <source>
        <dbReference type="Pfam" id="PF00890"/>
    </source>
</evidence>
<dbReference type="Gene3D" id="3.50.50.60">
    <property type="entry name" value="FAD/NAD(P)-binding domain"/>
    <property type="match status" value="1"/>
</dbReference>
<dbReference type="InterPro" id="IPR012001">
    <property type="entry name" value="Thiamin_PyroP_enz_TPP-bd_dom"/>
</dbReference>
<dbReference type="CDD" id="cd07035">
    <property type="entry name" value="TPP_PYR_POX_like"/>
    <property type="match status" value="1"/>
</dbReference>
<dbReference type="InterPro" id="IPR012000">
    <property type="entry name" value="Thiamin_PyroP_enz_cen_dom"/>
</dbReference>
<dbReference type="AlphaFoldDB" id="A0A9P1FDQ3"/>
<organism evidence="9">
    <name type="scientific">Cladocopium goreaui</name>
    <dbReference type="NCBI Taxonomy" id="2562237"/>
    <lineage>
        <taxon>Eukaryota</taxon>
        <taxon>Sar</taxon>
        <taxon>Alveolata</taxon>
        <taxon>Dinophyceae</taxon>
        <taxon>Suessiales</taxon>
        <taxon>Symbiodiniaceae</taxon>
        <taxon>Cladocopium</taxon>
    </lineage>
</organism>
<proteinExistence type="inferred from homology"/>
<dbReference type="SUPFAM" id="SSF51905">
    <property type="entry name" value="FAD/NAD(P)-binding domain"/>
    <property type="match status" value="1"/>
</dbReference>
<dbReference type="Proteomes" id="UP001152797">
    <property type="component" value="Unassembled WGS sequence"/>
</dbReference>
<sequence>MAESEYQADVVVVGGGIAGIVAAVELLTAGKRVLLLDRDEESALGGLANWAFGGMFFVDTPIQRRNGIRDSLELAKHDWYAFAEFAEDEYWGRQWADQFIHLTTEHAYEWLTQRGISYFPVLNWVERGLFTPGNSVPRFHLLWGTGYGLTQTMIGQLRGHKNVDKLQIAFRHRVTEIETQDNTIKGVSGIREDDGPPFTATADVVVIASGGLGGSIERVKEDWCKDWGTPPETILNGSHEYAIGDLHDAAERLNGSVVNLDKQWNYAAGVHAPKPRMPNHGLSLVPTKSALWLNHRGERFKPIPLMTAFDTRYLVERICQEEQKYSWQILNMKIAKKEFAISGSEHNTAIRDKKLFKFLKTILLGNKPLVDDMLANCKDFVVADSLDALVEKMNALETDGHVDPQVLKDAVNEYDQNIERGPKFHNDDQLRRIAQVRQYRGDKVRTCKFQKINDPKALPLIAIRLFILSRKSLGGIQTDLESRVLTKSVDGQQAPIEGLYAVGEAAGFGGGGMHGKRSLEGTFLNTATNMKKTGAQLAVFALEQIGVKFTFGIPGTHTTELYDELNNSDKIEPVLVTHEGGAAFMGDGVSRTSDSIGTLTIVPAAGTTHAMSGIGEAFLDGIPLLIISGGCRRDSGRHYQLHQMELGPLVTPITKGYFLIEKHEDIIPTIYKAYDLATSGEPGPVFVEIPVELQLFKGEFPELLEYKKPPARPAPSDAEISQAVDMLLAAKKPCIYVGWGAVDAADEVAKLADTLVAPVSTTLQGKSAFRANHPLHTGVGFGPTGLPQAQKTFAGCDCLLTVGARFGEIATGSYGITVPENLIHVDINPEVFNKNYQAKLAIEGDATEVMKAINAGVAAKNYKSDRDAQALTKTIAEEKKAYGDTWRQGKRDDIVSPGYFFESLRKHLPEDTYLVIDDGKHTFLAAELYDCYHPRHFISPTDFNCMGYCVPATIGVKLTHPNHMVAAIVGDGAFLMTCMEMLTAVTQGVGIMVFIFHDGELGQISQFQKTPLNRKTCTVLGDFNAEGIAITTGAEFISMKNDHQIDEGIAKAIEYANDNRPVIIDVNIDYSKKTMMTKGVIKTTLGRFPLTEKVRFISRAVARHVMG</sequence>
<dbReference type="EMBL" id="CAMXCT010000001">
    <property type="protein sequence ID" value="CAI3972201.1"/>
    <property type="molecule type" value="Genomic_DNA"/>
</dbReference>
<dbReference type="InterPro" id="IPR011766">
    <property type="entry name" value="TPP_enzyme_TPP-bd"/>
</dbReference>
<evidence type="ECO:0000313" key="10">
    <source>
        <dbReference type="EMBL" id="CAL4759513.1"/>
    </source>
</evidence>
<feature type="domain" description="Thiamine pyrophosphate enzyme N-terminal TPP-binding" evidence="8">
    <location>
        <begin position="533"/>
        <end position="642"/>
    </location>
</feature>
<dbReference type="Gene3D" id="3.40.50.970">
    <property type="match status" value="2"/>
</dbReference>
<feature type="domain" description="Thiamine pyrophosphate enzyme TPP-binding" evidence="7">
    <location>
        <begin position="919"/>
        <end position="1066"/>
    </location>
</feature>
<dbReference type="Gene3D" id="3.90.700.10">
    <property type="entry name" value="Succinate dehydrogenase/fumarate reductase flavoprotein, catalytic domain"/>
    <property type="match status" value="1"/>
</dbReference>
<accession>A0A9P1FDQ3</accession>
<reference evidence="10 11" key="2">
    <citation type="submission" date="2024-05" db="EMBL/GenBank/DDBJ databases">
        <authorList>
            <person name="Chen Y."/>
            <person name="Shah S."/>
            <person name="Dougan E. K."/>
            <person name="Thang M."/>
            <person name="Chan C."/>
        </authorList>
    </citation>
    <scope>NUCLEOTIDE SEQUENCE [LARGE SCALE GENOMIC DNA]</scope>
</reference>
<evidence type="ECO:0000256" key="2">
    <source>
        <dbReference type="ARBA" id="ARBA00022630"/>
    </source>
</evidence>
<dbReference type="InterPro" id="IPR027477">
    <property type="entry name" value="Succ_DH/fumarate_Rdtase_cat_sf"/>
</dbReference>
<dbReference type="Gene3D" id="3.40.50.1220">
    <property type="entry name" value="TPP-binding domain"/>
    <property type="match status" value="1"/>
</dbReference>
<dbReference type="OrthoDB" id="16262at2759"/>
<feature type="domain" description="Thiamine pyrophosphate enzyme central" evidence="5">
    <location>
        <begin position="720"/>
        <end position="853"/>
    </location>
</feature>
<evidence type="ECO:0000259" key="8">
    <source>
        <dbReference type="Pfam" id="PF02776"/>
    </source>
</evidence>
<comment type="similarity">
    <text evidence="1">Belongs to the TPP enzyme family.</text>
</comment>
<dbReference type="PANTHER" id="PTHR43260">
    <property type="entry name" value="3-KETOSTEROID-DELTA-1-DEHYDROGENASE"/>
    <property type="match status" value="1"/>
</dbReference>
<evidence type="ECO:0000256" key="1">
    <source>
        <dbReference type="ARBA" id="ARBA00007812"/>
    </source>
</evidence>
<dbReference type="Pfam" id="PF00890">
    <property type="entry name" value="FAD_binding_2"/>
    <property type="match status" value="1"/>
</dbReference>
<reference evidence="9" key="1">
    <citation type="submission" date="2022-10" db="EMBL/GenBank/DDBJ databases">
        <authorList>
            <person name="Chen Y."/>
            <person name="Dougan E. K."/>
            <person name="Chan C."/>
            <person name="Rhodes N."/>
            <person name="Thang M."/>
        </authorList>
    </citation>
    <scope>NUCLEOTIDE SEQUENCE</scope>
</reference>
<dbReference type="Pfam" id="PF00205">
    <property type="entry name" value="TPP_enzyme_M"/>
    <property type="match status" value="1"/>
</dbReference>
<dbReference type="InterPro" id="IPR029061">
    <property type="entry name" value="THDP-binding"/>
</dbReference>
<dbReference type="InterPro" id="IPR029035">
    <property type="entry name" value="DHS-like_NAD/FAD-binding_dom"/>
</dbReference>
<dbReference type="InterPro" id="IPR003953">
    <property type="entry name" value="FAD-dep_OxRdtase_2_FAD-bd"/>
</dbReference>
<dbReference type="Pfam" id="PF02776">
    <property type="entry name" value="TPP_enzyme_N"/>
    <property type="match status" value="1"/>
</dbReference>
<evidence type="ECO:0000259" key="5">
    <source>
        <dbReference type="Pfam" id="PF00205"/>
    </source>
</evidence>
<name>A0A9P1FDQ3_9DINO</name>
<dbReference type="GO" id="GO:0000287">
    <property type="term" value="F:magnesium ion binding"/>
    <property type="evidence" value="ECO:0007669"/>
    <property type="project" value="InterPro"/>
</dbReference>
<evidence type="ECO:0000259" key="7">
    <source>
        <dbReference type="Pfam" id="PF02775"/>
    </source>
</evidence>
<feature type="domain" description="FAD-dependent oxidoreductase 2 FAD-binding" evidence="6">
    <location>
        <begin position="9"/>
        <end position="524"/>
    </location>
</feature>
<dbReference type="InterPro" id="IPR014614">
    <property type="entry name" value="KsdD_DH"/>
</dbReference>
<dbReference type="GO" id="GO:0016627">
    <property type="term" value="F:oxidoreductase activity, acting on the CH-CH group of donors"/>
    <property type="evidence" value="ECO:0007669"/>
    <property type="project" value="InterPro"/>
</dbReference>
<keyword evidence="2" id="KW-0285">Flavoprotein</keyword>
<keyword evidence="4" id="KW-0786">Thiamine pyrophosphate</keyword>
<dbReference type="EMBL" id="CAMXCT020000001">
    <property type="protein sequence ID" value="CAL1125576.1"/>
    <property type="molecule type" value="Genomic_DNA"/>
</dbReference>
<dbReference type="GO" id="GO:0030976">
    <property type="term" value="F:thiamine pyrophosphate binding"/>
    <property type="evidence" value="ECO:0007669"/>
    <property type="project" value="InterPro"/>
</dbReference>
<evidence type="ECO:0000256" key="4">
    <source>
        <dbReference type="ARBA" id="ARBA00023052"/>
    </source>
</evidence>
<dbReference type="PANTHER" id="PTHR43260:SF1">
    <property type="entry name" value="KSDD-LIKE STEROID DEHYDROGENASE RV0785"/>
    <property type="match status" value="1"/>
</dbReference>
<dbReference type="Pfam" id="PF02775">
    <property type="entry name" value="TPP_enzyme_C"/>
    <property type="match status" value="1"/>
</dbReference>
<evidence type="ECO:0000313" key="9">
    <source>
        <dbReference type="EMBL" id="CAI3972201.1"/>
    </source>
</evidence>
<dbReference type="InterPro" id="IPR036188">
    <property type="entry name" value="FAD/NAD-bd_sf"/>
</dbReference>
<protein>
    <submittedName>
        <fullName evidence="10">KsdD-like steroid dehydrogenase MT0809</fullName>
    </submittedName>
</protein>
<dbReference type="EMBL" id="CAMXCT030000001">
    <property type="protein sequence ID" value="CAL4759513.1"/>
    <property type="molecule type" value="Genomic_DNA"/>
</dbReference>
<dbReference type="SUPFAM" id="SSF52518">
    <property type="entry name" value="Thiamin diphosphate-binding fold (THDP-binding)"/>
    <property type="match status" value="2"/>
</dbReference>
<dbReference type="NCBIfam" id="NF009472">
    <property type="entry name" value="PRK12834.1"/>
    <property type="match status" value="1"/>
</dbReference>
<evidence type="ECO:0000313" key="11">
    <source>
        <dbReference type="Proteomes" id="UP001152797"/>
    </source>
</evidence>
<dbReference type="SUPFAM" id="SSF52467">
    <property type="entry name" value="DHS-like NAD/FAD-binding domain"/>
    <property type="match status" value="1"/>
</dbReference>
<gene>
    <name evidence="9" type="ORF">C1SCF055_LOCUS791</name>
</gene>
<evidence type="ECO:0000256" key="3">
    <source>
        <dbReference type="ARBA" id="ARBA00023002"/>
    </source>
</evidence>
<keyword evidence="3" id="KW-0560">Oxidoreductase</keyword>
<keyword evidence="11" id="KW-1185">Reference proteome</keyword>
<comment type="caution">
    <text evidence="9">The sequence shown here is derived from an EMBL/GenBank/DDBJ whole genome shotgun (WGS) entry which is preliminary data.</text>
</comment>